<dbReference type="InterPro" id="IPR029041">
    <property type="entry name" value="FAD-linked_oxidoreductase-like"/>
</dbReference>
<dbReference type="PANTHER" id="PTHR13914:SF0">
    <property type="entry name" value="PROLINE DEHYDROGENASE 1, MITOCHONDRIAL"/>
    <property type="match status" value="1"/>
</dbReference>
<dbReference type="AlphaFoldDB" id="A0A399FD26"/>
<gene>
    <name evidence="12" type="ORF">Mgrana_00269</name>
</gene>
<dbReference type="NCBIfam" id="NF045947">
    <property type="entry name" value="ProDh_Thermus"/>
    <property type="match status" value="1"/>
</dbReference>
<accession>A0A399FD26</accession>
<dbReference type="UniPathway" id="UPA00261">
    <property type="reaction ID" value="UER00373"/>
</dbReference>
<evidence type="ECO:0000256" key="1">
    <source>
        <dbReference type="ARBA" id="ARBA00004739"/>
    </source>
</evidence>
<name>A0A399FD26_9DEIN</name>
<dbReference type="GO" id="GO:0000166">
    <property type="term" value="F:nucleotide binding"/>
    <property type="evidence" value="ECO:0007669"/>
    <property type="project" value="UniProtKB-KW"/>
</dbReference>
<feature type="binding site" evidence="10">
    <location>
        <position position="166"/>
    </location>
    <ligand>
        <name>FAD</name>
        <dbReference type="ChEBI" id="CHEBI:57692"/>
    </ligand>
</feature>
<comment type="pathway">
    <text evidence="1">Amino-acid degradation; L-proline degradation into L-glutamate; L-glutamate from L-proline: step 1/2.</text>
</comment>
<organism evidence="12 13">
    <name type="scientific">Meiothermus granaticius NBRC 107808</name>
    <dbReference type="NCBI Taxonomy" id="1227551"/>
    <lineage>
        <taxon>Bacteria</taxon>
        <taxon>Thermotogati</taxon>
        <taxon>Deinococcota</taxon>
        <taxon>Deinococci</taxon>
        <taxon>Thermales</taxon>
        <taxon>Thermaceae</taxon>
        <taxon>Meiothermus</taxon>
    </lineage>
</organism>
<evidence type="ECO:0000256" key="2">
    <source>
        <dbReference type="ARBA" id="ARBA00012695"/>
    </source>
</evidence>
<proteinExistence type="predicted"/>
<feature type="domain" description="Proline dehydrogenase" evidence="11">
    <location>
        <begin position="48"/>
        <end position="304"/>
    </location>
</feature>
<feature type="binding site" evidence="10">
    <location>
        <position position="204"/>
    </location>
    <ligand>
        <name>FAD</name>
        <dbReference type="ChEBI" id="CHEBI:57692"/>
    </ligand>
</feature>
<evidence type="ECO:0000256" key="5">
    <source>
        <dbReference type="ARBA" id="ARBA00022827"/>
    </source>
</evidence>
<feature type="binding site" evidence="10">
    <location>
        <position position="137"/>
    </location>
    <ligand>
        <name>FAD</name>
        <dbReference type="ChEBI" id="CHEBI:57692"/>
    </ligand>
</feature>
<evidence type="ECO:0000313" key="13">
    <source>
        <dbReference type="Proteomes" id="UP000266178"/>
    </source>
</evidence>
<evidence type="ECO:0000256" key="10">
    <source>
        <dbReference type="PIRSR" id="PIRSR000196-2"/>
    </source>
</evidence>
<keyword evidence="13" id="KW-1185">Reference proteome</keyword>
<keyword evidence="4 10" id="KW-0547">Nucleotide-binding</keyword>
<dbReference type="InterPro" id="IPR015659">
    <property type="entry name" value="Proline_oxidase"/>
</dbReference>
<dbReference type="Pfam" id="PF01619">
    <property type="entry name" value="Pro_dh"/>
    <property type="match status" value="1"/>
</dbReference>
<dbReference type="PIRSF" id="PIRSF000196">
    <property type="entry name" value="Pro_dehydrog"/>
    <property type="match status" value="1"/>
</dbReference>
<dbReference type="PANTHER" id="PTHR13914">
    <property type="entry name" value="PROLINE OXIDASE"/>
    <property type="match status" value="1"/>
</dbReference>
<dbReference type="GO" id="GO:0004657">
    <property type="term" value="F:proline dehydrogenase activity"/>
    <property type="evidence" value="ECO:0007669"/>
    <property type="project" value="UniProtKB-EC"/>
</dbReference>
<comment type="catalytic activity">
    <reaction evidence="8">
        <text>L-proline + a quinone = (S)-1-pyrroline-5-carboxylate + a quinol + H(+)</text>
        <dbReference type="Rhea" id="RHEA:23784"/>
        <dbReference type="ChEBI" id="CHEBI:15378"/>
        <dbReference type="ChEBI" id="CHEBI:17388"/>
        <dbReference type="ChEBI" id="CHEBI:24646"/>
        <dbReference type="ChEBI" id="CHEBI:60039"/>
        <dbReference type="ChEBI" id="CHEBI:132124"/>
        <dbReference type="EC" id="1.5.5.2"/>
    </reaction>
</comment>
<dbReference type="EC" id="1.5.5.2" evidence="2"/>
<keyword evidence="3" id="KW-0285">Flavoprotein</keyword>
<sequence>MRAMDLNQSYRSLVLAVAQHPSVKHLMLTRGKGFSRRFVAGDTLEEALQVVEALEADKIHAILDLLGEMVTSEEQSRQFQAEILRLIQALAAKPYPRYVALKLTQLGLDLDEALAVELMQGLLEEARKTECFVRIDMEDSPRVDATLRVYRRLREAGYTNTGIVLQSYLKRTERDLEALLPLKPAVRIVKGAYKEPPEVAFQDKRLIDGQYLVLAKKALENGLYTAIASHDPHIIGEMKRWTTERGLTPEQFEFQLLYGVRRDEQKRLAAEGYTVRAYIPYGTDWYPYLSRRIAERPENLMFVARSLVQG</sequence>
<feature type="binding site" evidence="10">
    <location>
        <begin position="190"/>
        <end position="192"/>
    </location>
    <ligand>
        <name>FAD</name>
        <dbReference type="ChEBI" id="CHEBI:57692"/>
    </ligand>
</feature>
<evidence type="ECO:0000256" key="8">
    <source>
        <dbReference type="ARBA" id="ARBA00048779"/>
    </source>
</evidence>
<protein>
    <recommendedName>
        <fullName evidence="2">proline dehydrogenase</fullName>
        <ecNumber evidence="2">1.5.5.2</ecNumber>
    </recommendedName>
</protein>
<evidence type="ECO:0000256" key="3">
    <source>
        <dbReference type="ARBA" id="ARBA00022630"/>
    </source>
</evidence>
<feature type="binding site" evidence="10">
    <location>
        <begin position="229"/>
        <end position="230"/>
    </location>
    <ligand>
        <name>FAD</name>
        <dbReference type="ChEBI" id="CHEBI:57692"/>
    </ligand>
</feature>
<keyword evidence="5 10" id="KW-0274">FAD</keyword>
<keyword evidence="7" id="KW-0642">Proline metabolism</keyword>
<dbReference type="Proteomes" id="UP000266178">
    <property type="component" value="Unassembled WGS sequence"/>
</dbReference>
<reference evidence="12 13" key="1">
    <citation type="submission" date="2018-08" db="EMBL/GenBank/DDBJ databases">
        <title>Meiothermus granaticius genome AF-68 sequencing project.</title>
        <authorList>
            <person name="Da Costa M.S."/>
            <person name="Albuquerque L."/>
            <person name="Raposo P."/>
            <person name="Froufe H.J.C."/>
            <person name="Barroso C.S."/>
            <person name="Egas C."/>
        </authorList>
    </citation>
    <scope>NUCLEOTIDE SEQUENCE [LARGE SCALE GENOMIC DNA]</scope>
    <source>
        <strain evidence="12 13">AF-68</strain>
    </source>
</reference>
<evidence type="ECO:0000256" key="4">
    <source>
        <dbReference type="ARBA" id="ARBA00022741"/>
    </source>
</evidence>
<dbReference type="InterPro" id="IPR008219">
    <property type="entry name" value="PRODH_bac_arc"/>
</dbReference>
<dbReference type="GO" id="GO:0010133">
    <property type="term" value="P:L-proline catabolic process to L-glutamate"/>
    <property type="evidence" value="ECO:0007669"/>
    <property type="project" value="UniProtKB-UniPathway"/>
</dbReference>
<feature type="binding site" evidence="9">
    <location>
        <position position="102"/>
    </location>
    <ligand>
        <name>substrate</name>
    </ligand>
</feature>
<feature type="binding site" evidence="9">
    <location>
        <position position="291"/>
    </location>
    <ligand>
        <name>substrate</name>
    </ligand>
</feature>
<comment type="caution">
    <text evidence="12">The sequence shown here is derived from an EMBL/GenBank/DDBJ whole genome shotgun (WGS) entry which is preliminary data.</text>
</comment>
<dbReference type="EMBL" id="QWLB01000003">
    <property type="protein sequence ID" value="RIH93686.1"/>
    <property type="molecule type" value="Genomic_DNA"/>
</dbReference>
<keyword evidence="6 12" id="KW-0560">Oxidoreductase</keyword>
<evidence type="ECO:0000259" key="11">
    <source>
        <dbReference type="Pfam" id="PF01619"/>
    </source>
</evidence>
<feature type="binding site" evidence="9">
    <location>
        <position position="292"/>
    </location>
    <ligand>
        <name>substrate</name>
    </ligand>
</feature>
<evidence type="ECO:0000256" key="9">
    <source>
        <dbReference type="PIRSR" id="PIRSR000196-1"/>
    </source>
</evidence>
<evidence type="ECO:0000256" key="6">
    <source>
        <dbReference type="ARBA" id="ARBA00023002"/>
    </source>
</evidence>
<comment type="cofactor">
    <cofactor evidence="10">
        <name>FAD</name>
        <dbReference type="ChEBI" id="CHEBI:57692"/>
    </cofactor>
    <text evidence="10">Binds 1 FAD per subunit.</text>
</comment>
<evidence type="ECO:0000256" key="7">
    <source>
        <dbReference type="ARBA" id="ARBA00023062"/>
    </source>
</evidence>
<dbReference type="InterPro" id="IPR002872">
    <property type="entry name" value="Proline_DH_dom"/>
</dbReference>
<evidence type="ECO:0000313" key="12">
    <source>
        <dbReference type="EMBL" id="RIH93686.1"/>
    </source>
</evidence>
<dbReference type="Gene3D" id="3.20.20.220">
    <property type="match status" value="1"/>
</dbReference>
<dbReference type="SUPFAM" id="SSF51730">
    <property type="entry name" value="FAD-linked oxidoreductase"/>
    <property type="match status" value="1"/>
</dbReference>